<keyword evidence="2 5" id="KW-0175">Coiled coil</keyword>
<reference evidence="6" key="1">
    <citation type="submission" date="2020-08" db="EMBL/GenBank/DDBJ databases">
        <title>Multicomponent nature underlies the extraordinary mechanical properties of spider dragline silk.</title>
        <authorList>
            <person name="Kono N."/>
            <person name="Nakamura H."/>
            <person name="Mori M."/>
            <person name="Yoshida Y."/>
            <person name="Ohtoshi R."/>
            <person name="Malay A.D."/>
            <person name="Moran D.A.P."/>
            <person name="Tomita M."/>
            <person name="Numata K."/>
            <person name="Arakawa K."/>
        </authorList>
    </citation>
    <scope>NUCLEOTIDE SEQUENCE</scope>
</reference>
<dbReference type="GO" id="GO:0045504">
    <property type="term" value="F:dynein heavy chain binding"/>
    <property type="evidence" value="ECO:0007669"/>
    <property type="project" value="TreeGrafter"/>
</dbReference>
<evidence type="ECO:0000256" key="2">
    <source>
        <dbReference type="ARBA" id="ARBA00023054"/>
    </source>
</evidence>
<evidence type="ECO:0000256" key="3">
    <source>
        <dbReference type="ARBA" id="ARBA00023175"/>
    </source>
</evidence>
<dbReference type="GO" id="GO:0030286">
    <property type="term" value="C:dynein complex"/>
    <property type="evidence" value="ECO:0007669"/>
    <property type="project" value="UniProtKB-KW"/>
</dbReference>
<evidence type="ECO:0000256" key="5">
    <source>
        <dbReference type="SAM" id="Coils"/>
    </source>
</evidence>
<protein>
    <submittedName>
        <fullName evidence="6">33 kDa inner dynein arm light chain, axonemal</fullName>
    </submittedName>
</protein>
<accession>A0A8X6PZD9</accession>
<keyword evidence="7" id="KW-1185">Reference proteome</keyword>
<name>A0A8X6PZD9_NEPPI</name>
<dbReference type="PANTHER" id="PTHR13183">
    <property type="entry name" value="AXONEMAL INNER ARM DYNEIN LIGHT CHAIN 28"/>
    <property type="match status" value="1"/>
</dbReference>
<evidence type="ECO:0000256" key="4">
    <source>
        <dbReference type="ARBA" id="ARBA00038114"/>
    </source>
</evidence>
<comment type="similarity">
    <text evidence="4">Belongs to the inner dynein arm light chain family.</text>
</comment>
<sequence length="318" mass="36970">MGELCAYYRNLSTRIFDSSNLLTANLHPKGQKFYFSCSLHGTLILAVNTSDLSSFMVADFWTKLFCESSKMEDSDSSIDSDEEATFEEETKDEAVGDVSFLEDRSETVRAETIGRILDSIFVPRTLTKHGSKRGSQVRCRKINKKGKEYLLRLSRQPASRNDIIELSKQFDECLKERQVKMTGFCPMRRELYDLLFDELIRQATIHCAERGALLLRIRDEFRMTMAAYEKLFECGVEYGARKSLEAEIEQQKVEIQYKQLQSEVSRAERLTNNLKAQIEAEETLRQQMIDAKQAKHQERMEFLKRLNKQLKEQITYIS</sequence>
<keyword evidence="1" id="KW-0243">Dynein</keyword>
<feature type="coiled-coil region" evidence="5">
    <location>
        <begin position="241"/>
        <end position="313"/>
    </location>
</feature>
<dbReference type="AlphaFoldDB" id="A0A8X6PZD9"/>
<dbReference type="GO" id="GO:0005930">
    <property type="term" value="C:axoneme"/>
    <property type="evidence" value="ECO:0007669"/>
    <property type="project" value="TreeGrafter"/>
</dbReference>
<evidence type="ECO:0000256" key="1">
    <source>
        <dbReference type="ARBA" id="ARBA00023017"/>
    </source>
</evidence>
<evidence type="ECO:0000313" key="7">
    <source>
        <dbReference type="Proteomes" id="UP000887013"/>
    </source>
</evidence>
<proteinExistence type="inferred from homology"/>
<comment type="caution">
    <text evidence="6">The sequence shown here is derived from an EMBL/GenBank/DDBJ whole genome shotgun (WGS) entry which is preliminary data.</text>
</comment>
<keyword evidence="3" id="KW-0505">Motor protein</keyword>
<dbReference type="InterPro" id="IPR019347">
    <property type="entry name" value="Axonemal_dynein_light_chain"/>
</dbReference>
<dbReference type="EMBL" id="BMAW01025830">
    <property type="protein sequence ID" value="GFT94115.1"/>
    <property type="molecule type" value="Genomic_DNA"/>
</dbReference>
<dbReference type="PANTHER" id="PTHR13183:SF0">
    <property type="entry name" value="AXONEMAL DYNEIN LIGHT INTERMEDIATE POLYPEPTIDE 1"/>
    <property type="match status" value="1"/>
</dbReference>
<evidence type="ECO:0000313" key="6">
    <source>
        <dbReference type="EMBL" id="GFT94115.1"/>
    </source>
</evidence>
<dbReference type="OrthoDB" id="273640at2759"/>
<dbReference type="Pfam" id="PF10211">
    <property type="entry name" value="Ax_dynein_light"/>
    <property type="match status" value="1"/>
</dbReference>
<gene>
    <name evidence="6" type="ORF">NPIL_148931</name>
</gene>
<organism evidence="6 7">
    <name type="scientific">Nephila pilipes</name>
    <name type="common">Giant wood spider</name>
    <name type="synonym">Nephila maculata</name>
    <dbReference type="NCBI Taxonomy" id="299642"/>
    <lineage>
        <taxon>Eukaryota</taxon>
        <taxon>Metazoa</taxon>
        <taxon>Ecdysozoa</taxon>
        <taxon>Arthropoda</taxon>
        <taxon>Chelicerata</taxon>
        <taxon>Arachnida</taxon>
        <taxon>Araneae</taxon>
        <taxon>Araneomorphae</taxon>
        <taxon>Entelegynae</taxon>
        <taxon>Araneoidea</taxon>
        <taxon>Nephilidae</taxon>
        <taxon>Nephila</taxon>
    </lineage>
</organism>
<dbReference type="Proteomes" id="UP000887013">
    <property type="component" value="Unassembled WGS sequence"/>
</dbReference>